<dbReference type="PANTHER" id="PTHR43194">
    <property type="entry name" value="HYDROLASE ALPHA/BETA FOLD FAMILY"/>
    <property type="match status" value="1"/>
</dbReference>
<dbReference type="SUPFAM" id="SSF53474">
    <property type="entry name" value="alpha/beta-Hydrolases"/>
    <property type="match status" value="1"/>
</dbReference>
<evidence type="ECO:0000313" key="3">
    <source>
        <dbReference type="Proteomes" id="UP000037397"/>
    </source>
</evidence>
<accession>A0A0L6CLG2</accession>
<dbReference type="InterPro" id="IPR050228">
    <property type="entry name" value="Carboxylesterase_BioH"/>
</dbReference>
<evidence type="ECO:0000259" key="1">
    <source>
        <dbReference type="Pfam" id="PF12697"/>
    </source>
</evidence>
<dbReference type="Pfam" id="PF12697">
    <property type="entry name" value="Abhydrolase_6"/>
    <property type="match status" value="1"/>
</dbReference>
<organism evidence="2 3">
    <name type="scientific">Luteipulveratus halotolerans</name>
    <dbReference type="NCBI Taxonomy" id="1631356"/>
    <lineage>
        <taxon>Bacteria</taxon>
        <taxon>Bacillati</taxon>
        <taxon>Actinomycetota</taxon>
        <taxon>Actinomycetes</taxon>
        <taxon>Micrococcales</taxon>
        <taxon>Dermacoccaceae</taxon>
        <taxon>Luteipulveratus</taxon>
    </lineage>
</organism>
<protein>
    <recommendedName>
        <fullName evidence="1">AB hydrolase-1 domain-containing protein</fullName>
    </recommendedName>
</protein>
<dbReference type="PANTHER" id="PTHR43194:SF2">
    <property type="entry name" value="PEROXISOMAL MEMBRANE PROTEIN LPX1"/>
    <property type="match status" value="1"/>
</dbReference>
<dbReference type="Proteomes" id="UP000037397">
    <property type="component" value="Unassembled WGS sequence"/>
</dbReference>
<dbReference type="PATRIC" id="fig|1631356.3.peg.3252"/>
<dbReference type="AlphaFoldDB" id="A0A0L6CLG2"/>
<dbReference type="STRING" id="1631356.VV01_16385"/>
<gene>
    <name evidence="2" type="ORF">VV01_16385</name>
</gene>
<keyword evidence="3" id="KW-1185">Reference proteome</keyword>
<sequence length="196" mass="20661">MRALGDDLAAVVDELVPADSPLHLGGHSMGGMTVMAYAGSHPDEFTRRLRRVLLASTAISGVRRKGLPLERRVGALANRVPGRMRLIPATAAARQFGSASAPADVAALLAMLRTSRVAAYSSYFSALLDHDESRAAQTLSLVPVTVVTGTSDTILPHRVSERAAAAIPGAELHVLDSVGHMTPYEVPDLLVRALVP</sequence>
<dbReference type="InterPro" id="IPR029058">
    <property type="entry name" value="AB_hydrolase_fold"/>
</dbReference>
<dbReference type="InterPro" id="IPR000073">
    <property type="entry name" value="AB_hydrolase_1"/>
</dbReference>
<proteinExistence type="predicted"/>
<dbReference type="Gene3D" id="3.40.50.1820">
    <property type="entry name" value="alpha/beta hydrolase"/>
    <property type="match status" value="1"/>
</dbReference>
<reference evidence="3" key="1">
    <citation type="submission" date="2015-03" db="EMBL/GenBank/DDBJ databases">
        <title>Luteipulveratus halotolerans sp. nov., a novel actinobacterium (Dermacoccaceae) from Sarawak, Malaysia.</title>
        <authorList>
            <person name="Juboi H."/>
            <person name="Basik A."/>
            <person name="Shamsul S.S."/>
            <person name="Arnold P."/>
            <person name="Schmitt E.K."/>
            <person name="Sanglier J.-J."/>
            <person name="Yeo T."/>
        </authorList>
    </citation>
    <scope>NUCLEOTIDE SEQUENCE [LARGE SCALE GENOMIC DNA]</scope>
    <source>
        <strain evidence="3">C296001</strain>
    </source>
</reference>
<dbReference type="GO" id="GO:0003824">
    <property type="term" value="F:catalytic activity"/>
    <property type="evidence" value="ECO:0007669"/>
    <property type="project" value="UniProtKB-ARBA"/>
</dbReference>
<comment type="caution">
    <text evidence="2">The sequence shown here is derived from an EMBL/GenBank/DDBJ whole genome shotgun (WGS) entry which is preliminary data.</text>
</comment>
<dbReference type="EMBL" id="LAIR01000002">
    <property type="protein sequence ID" value="KNX38368.1"/>
    <property type="molecule type" value="Genomic_DNA"/>
</dbReference>
<name>A0A0L6CLG2_9MICO</name>
<feature type="domain" description="AB hydrolase-1" evidence="1">
    <location>
        <begin position="6"/>
        <end position="193"/>
    </location>
</feature>
<evidence type="ECO:0000313" key="2">
    <source>
        <dbReference type="EMBL" id="KNX38368.1"/>
    </source>
</evidence>